<reference evidence="2 3" key="1">
    <citation type="submission" date="2020-03" db="EMBL/GenBank/DDBJ databases">
        <title>WGS of actinomycetes isolated from Thailand.</title>
        <authorList>
            <person name="Thawai C."/>
        </authorList>
    </citation>
    <scope>NUCLEOTIDE SEQUENCE [LARGE SCALE GENOMIC DNA]</scope>
    <source>
        <strain evidence="2 3">PLAI 1-29</strain>
    </source>
</reference>
<keyword evidence="1" id="KW-1133">Transmembrane helix</keyword>
<organism evidence="2 3">
    <name type="scientific">Streptomyces zingiberis</name>
    <dbReference type="NCBI Taxonomy" id="2053010"/>
    <lineage>
        <taxon>Bacteria</taxon>
        <taxon>Bacillati</taxon>
        <taxon>Actinomycetota</taxon>
        <taxon>Actinomycetes</taxon>
        <taxon>Kitasatosporales</taxon>
        <taxon>Streptomycetaceae</taxon>
        <taxon>Streptomyces</taxon>
    </lineage>
</organism>
<keyword evidence="3" id="KW-1185">Reference proteome</keyword>
<evidence type="ECO:0000313" key="3">
    <source>
        <dbReference type="Proteomes" id="UP000695264"/>
    </source>
</evidence>
<dbReference type="EMBL" id="JAATEN010000007">
    <property type="protein sequence ID" value="NJQ01218.1"/>
    <property type="molecule type" value="Genomic_DNA"/>
</dbReference>
<name>A0ABX1BY54_9ACTN</name>
<keyword evidence="1" id="KW-0472">Membrane</keyword>
<sequence length="63" mass="6391">MSPIPHTEFGALLAAYGPFQDGGALPLARGSTLPGGLTAALVLLLVAAACLGGAYAVKRRNRR</sequence>
<feature type="transmembrane region" description="Helical" evidence="1">
    <location>
        <begin position="36"/>
        <end position="57"/>
    </location>
</feature>
<keyword evidence="1" id="KW-0812">Transmembrane</keyword>
<comment type="caution">
    <text evidence="2">The sequence shown here is derived from an EMBL/GenBank/DDBJ whole genome shotgun (WGS) entry which is preliminary data.</text>
</comment>
<protein>
    <recommendedName>
        <fullName evidence="4">LPXTG cell wall anchor domain-containing protein</fullName>
    </recommendedName>
</protein>
<evidence type="ECO:0008006" key="4">
    <source>
        <dbReference type="Google" id="ProtNLM"/>
    </source>
</evidence>
<dbReference type="Proteomes" id="UP000695264">
    <property type="component" value="Unassembled WGS sequence"/>
</dbReference>
<dbReference type="RefSeq" id="WP_168101812.1">
    <property type="nucleotide sequence ID" value="NZ_JAATEN010000007.1"/>
</dbReference>
<proteinExistence type="predicted"/>
<evidence type="ECO:0000313" key="2">
    <source>
        <dbReference type="EMBL" id="NJQ01218.1"/>
    </source>
</evidence>
<evidence type="ECO:0000256" key="1">
    <source>
        <dbReference type="SAM" id="Phobius"/>
    </source>
</evidence>
<accession>A0ABX1BY54</accession>
<gene>
    <name evidence="2" type="ORF">HCK00_11905</name>
</gene>